<evidence type="ECO:0000313" key="4">
    <source>
        <dbReference type="EMBL" id="CPV70791.1"/>
    </source>
</evidence>
<evidence type="ECO:0000256" key="1">
    <source>
        <dbReference type="SAM" id="MobiDB-lite"/>
    </source>
</evidence>
<evidence type="ECO:0000259" key="3">
    <source>
        <dbReference type="Pfam" id="PF07510"/>
    </source>
</evidence>
<dbReference type="AlphaFoldDB" id="A0A0U1BHW4"/>
<proteinExistence type="predicted"/>
<keyword evidence="2" id="KW-0472">Membrane</keyword>
<sequence length="258" mass="27471">MSSLKSPPENDKLLSQLLQTLFALAAVAVIVVLIVNGTLFGKDNPISSELSKITGQEQRDDGAPPSASTISGTGTPSPDPSTLTVAAPGSKDGYARARFGQPWTDDVDIEGGHNGCSTRDDILQRDLTGITLSGSCKVMSGTLADPYTGQVISFVYGKKTSALVQIDHLVSLANVWISGAATWDLPELKKIANDPLNLLAVNGSSNESKGEKSADQWLPENTAFDCTYVKRQVMVKNKYRLTVTAAEKATMQQFYGAC</sequence>
<keyword evidence="2" id="KW-1133">Transmembrane helix</keyword>
<organism evidence="4 5">
    <name type="scientific">Mycobacteroides abscessus</name>
    <dbReference type="NCBI Taxonomy" id="36809"/>
    <lineage>
        <taxon>Bacteria</taxon>
        <taxon>Bacillati</taxon>
        <taxon>Actinomycetota</taxon>
        <taxon>Actinomycetes</taxon>
        <taxon>Mycobacteriales</taxon>
        <taxon>Mycobacteriaceae</taxon>
        <taxon>Mycobacteroides</taxon>
    </lineage>
</organism>
<feature type="compositionally biased region" description="Polar residues" evidence="1">
    <location>
        <begin position="66"/>
        <end position="84"/>
    </location>
</feature>
<dbReference type="RefSeq" id="WP_052525005.1">
    <property type="nucleotide sequence ID" value="NZ_CP014951.1"/>
</dbReference>
<dbReference type="InterPro" id="IPR011089">
    <property type="entry name" value="GmrSD_C"/>
</dbReference>
<dbReference type="EMBL" id="CSWP01000012">
    <property type="protein sequence ID" value="CPV70791.1"/>
    <property type="molecule type" value="Genomic_DNA"/>
</dbReference>
<feature type="domain" description="GmrSD restriction endonucleases C-terminal" evidence="3">
    <location>
        <begin position="118"/>
        <end position="252"/>
    </location>
</feature>
<feature type="transmembrane region" description="Helical" evidence="2">
    <location>
        <begin position="20"/>
        <end position="40"/>
    </location>
</feature>
<gene>
    <name evidence="4" type="ORF">ERS075579_04904</name>
</gene>
<evidence type="ECO:0000256" key="2">
    <source>
        <dbReference type="SAM" id="Phobius"/>
    </source>
</evidence>
<reference evidence="4 5" key="1">
    <citation type="submission" date="2015-03" db="EMBL/GenBank/DDBJ databases">
        <authorList>
            <person name="Murphy D."/>
        </authorList>
    </citation>
    <scope>NUCLEOTIDE SEQUENCE [LARGE SCALE GENOMIC DNA]</scope>
    <source>
        <strain evidence="4 5">PAP088</strain>
    </source>
</reference>
<dbReference type="PANTHER" id="PTHR24094:SF15">
    <property type="entry name" value="AMP-DEPENDENT SYNTHETASE_LIGASE DOMAIN-CONTAINING PROTEIN-RELATED"/>
    <property type="match status" value="1"/>
</dbReference>
<dbReference type="Proteomes" id="UP000045782">
    <property type="component" value="Unassembled WGS sequence"/>
</dbReference>
<name>A0A0U1BHW4_9MYCO</name>
<evidence type="ECO:0000313" key="5">
    <source>
        <dbReference type="Proteomes" id="UP000045782"/>
    </source>
</evidence>
<dbReference type="PANTHER" id="PTHR24094">
    <property type="entry name" value="SECRETED PROTEIN"/>
    <property type="match status" value="1"/>
</dbReference>
<keyword evidence="2" id="KW-0812">Transmembrane</keyword>
<feature type="region of interest" description="Disordered" evidence="1">
    <location>
        <begin position="54"/>
        <end position="93"/>
    </location>
</feature>
<dbReference type="Pfam" id="PF07510">
    <property type="entry name" value="GmrSD_C"/>
    <property type="match status" value="1"/>
</dbReference>
<protein>
    <submittedName>
        <fullName evidence="4">Protein of uncharacterized function (DUF1994)</fullName>
    </submittedName>
</protein>
<accession>A0A0U1BHW4</accession>